<dbReference type="PANTHER" id="PTHR12411">
    <property type="entry name" value="CYSTEINE PROTEASE FAMILY C1-RELATED"/>
    <property type="match status" value="1"/>
</dbReference>
<name>A0A9K3L554_9STRA</name>
<keyword evidence="2" id="KW-0732">Signal</keyword>
<dbReference type="InterPro" id="IPR000668">
    <property type="entry name" value="Peptidase_C1A_C"/>
</dbReference>
<gene>
    <name evidence="4" type="ORF">IV203_000368</name>
</gene>
<evidence type="ECO:0000256" key="2">
    <source>
        <dbReference type="SAM" id="SignalP"/>
    </source>
</evidence>
<feature type="signal peptide" evidence="2">
    <location>
        <begin position="1"/>
        <end position="18"/>
    </location>
</feature>
<dbReference type="GO" id="GO:0008234">
    <property type="term" value="F:cysteine-type peptidase activity"/>
    <property type="evidence" value="ECO:0007669"/>
    <property type="project" value="InterPro"/>
</dbReference>
<dbReference type="Proteomes" id="UP000693970">
    <property type="component" value="Unassembled WGS sequence"/>
</dbReference>
<comment type="caution">
    <text evidence="4">The sequence shown here is derived from an EMBL/GenBank/DDBJ whole genome shotgun (WGS) entry which is preliminary data.</text>
</comment>
<dbReference type="SMART" id="SM00645">
    <property type="entry name" value="Pept_C1"/>
    <property type="match status" value="1"/>
</dbReference>
<reference evidence="4" key="1">
    <citation type="journal article" date="2021" name="Sci. Rep.">
        <title>Diploid genomic architecture of Nitzschia inconspicua, an elite biomass production diatom.</title>
        <authorList>
            <person name="Oliver A."/>
            <person name="Podell S."/>
            <person name="Pinowska A."/>
            <person name="Traller J.C."/>
            <person name="Smith S.R."/>
            <person name="McClure R."/>
            <person name="Beliaev A."/>
            <person name="Bohutskyi P."/>
            <person name="Hill E.A."/>
            <person name="Rabines A."/>
            <person name="Zheng H."/>
            <person name="Allen L.Z."/>
            <person name="Kuo A."/>
            <person name="Grigoriev I.V."/>
            <person name="Allen A.E."/>
            <person name="Hazlebeck D."/>
            <person name="Allen E.E."/>
        </authorList>
    </citation>
    <scope>NUCLEOTIDE SEQUENCE</scope>
    <source>
        <strain evidence="4">Hildebrandi</strain>
    </source>
</reference>
<protein>
    <submittedName>
        <fullName evidence="4">Outer membrane autotransporter barrel domain containing protein</fullName>
    </submittedName>
</protein>
<dbReference type="InterPro" id="IPR013128">
    <property type="entry name" value="Peptidase_C1A"/>
</dbReference>
<dbReference type="FunFam" id="3.90.70.10:FF:000117">
    <property type="entry name" value="Probable papain cysteine protease"/>
    <property type="match status" value="1"/>
</dbReference>
<sequence length="361" mass="39714">MRLTSAILSFSMITAAGAEYFNEIKIRDDAVHNNYKSPLPHTYLALGDLPDSFNWGDVDGVSYLTRSLNQHIPQYCGSCWAHGALSSFADRIKIARKAQGDDINLSIQFILNCGTETAGSCHGGYHTSTYEFIQSTGYVPYDTCNPYIACSAESTEGFCQKVDTTCNAANICKTCDTFGGMGGKCSEIDYFPNATVAEYGLIDYDEDDIEGTCHKIMSEIYARGPVAATINAEPIVKFTGGIFTETGHSQRTNHIVSITGWGTDPETGTKYWIIRNSWGQYWSEMGYMRLEMGKNLLGIEGEIAWVVPGSFTTTNYACFEDGSNCVVHENYVDPSNNLAELKTRLAKDNKRARIGVSSIRG</sequence>
<dbReference type="AlphaFoldDB" id="A0A9K3L554"/>
<proteinExistence type="predicted"/>
<accession>A0A9K3L554</accession>
<keyword evidence="1" id="KW-0865">Zymogen</keyword>
<dbReference type="EMBL" id="JAGRRH010000015">
    <property type="protein sequence ID" value="KAG7355682.1"/>
    <property type="molecule type" value="Genomic_DNA"/>
</dbReference>
<keyword evidence="5" id="KW-1185">Reference proteome</keyword>
<evidence type="ECO:0000256" key="1">
    <source>
        <dbReference type="ARBA" id="ARBA00023145"/>
    </source>
</evidence>
<reference evidence="4" key="2">
    <citation type="submission" date="2021-04" db="EMBL/GenBank/DDBJ databases">
        <authorList>
            <person name="Podell S."/>
        </authorList>
    </citation>
    <scope>NUCLEOTIDE SEQUENCE</scope>
    <source>
        <strain evidence="4">Hildebrandi</strain>
    </source>
</reference>
<evidence type="ECO:0000313" key="4">
    <source>
        <dbReference type="EMBL" id="KAG7355682.1"/>
    </source>
</evidence>
<dbReference type="GO" id="GO:0006508">
    <property type="term" value="P:proteolysis"/>
    <property type="evidence" value="ECO:0007669"/>
    <property type="project" value="InterPro"/>
</dbReference>
<organism evidence="4 5">
    <name type="scientific">Nitzschia inconspicua</name>
    <dbReference type="NCBI Taxonomy" id="303405"/>
    <lineage>
        <taxon>Eukaryota</taxon>
        <taxon>Sar</taxon>
        <taxon>Stramenopiles</taxon>
        <taxon>Ochrophyta</taxon>
        <taxon>Bacillariophyta</taxon>
        <taxon>Bacillariophyceae</taxon>
        <taxon>Bacillariophycidae</taxon>
        <taxon>Bacillariales</taxon>
        <taxon>Bacillariaceae</taxon>
        <taxon>Nitzschia</taxon>
    </lineage>
</organism>
<evidence type="ECO:0000313" key="5">
    <source>
        <dbReference type="Proteomes" id="UP000693970"/>
    </source>
</evidence>
<evidence type="ECO:0000259" key="3">
    <source>
        <dbReference type="SMART" id="SM00645"/>
    </source>
</evidence>
<dbReference type="Pfam" id="PF00112">
    <property type="entry name" value="Peptidase_C1"/>
    <property type="match status" value="1"/>
</dbReference>
<dbReference type="OrthoDB" id="190265at2759"/>
<feature type="chain" id="PRO_5039942250" evidence="2">
    <location>
        <begin position="19"/>
        <end position="361"/>
    </location>
</feature>
<feature type="domain" description="Peptidase C1A papain C-terminal" evidence="3">
    <location>
        <begin position="49"/>
        <end position="307"/>
    </location>
</feature>